<protein>
    <recommendedName>
        <fullName evidence="9">Glucoside xylosyltransferase 1</fullName>
    </recommendedName>
</protein>
<comment type="similarity">
    <text evidence="2">Belongs to the glycosyltransferase 8 family.</text>
</comment>
<evidence type="ECO:0000256" key="6">
    <source>
        <dbReference type="SAM" id="Phobius"/>
    </source>
</evidence>
<dbReference type="Gene3D" id="3.90.550.10">
    <property type="entry name" value="Spore Coat Polysaccharide Biosynthesis Protein SpsA, Chain A"/>
    <property type="match status" value="1"/>
</dbReference>
<evidence type="ECO:0000256" key="2">
    <source>
        <dbReference type="ARBA" id="ARBA00006351"/>
    </source>
</evidence>
<evidence type="ECO:0000256" key="4">
    <source>
        <dbReference type="ARBA" id="ARBA00022679"/>
    </source>
</evidence>
<keyword evidence="3" id="KW-0328">Glycosyltransferase</keyword>
<keyword evidence="4" id="KW-0808">Transferase</keyword>
<keyword evidence="8" id="KW-1185">Reference proteome</keyword>
<proteinExistence type="inferred from homology"/>
<sequence>MRLYTILQLGILLSIALVIFYLYSIRLMNSGENAVEDEPELLENEVTTQKLSFKRNDIVLAVVACGDRLQETLTMLKSALMFSKEKLNFVVVAEDRLIESFREKLGEWKSFTNNGFTYTVLPLTFPTDNPLEWKKLFKPCAAQRLFLPNLLENVDSILYVDTDTLFLTPVEHVWEHFRRFNASQMAALAPEHEDPNVGWYNRFAKHPYYGKLGK</sequence>
<evidence type="ECO:0008006" key="9">
    <source>
        <dbReference type="Google" id="ProtNLM"/>
    </source>
</evidence>
<dbReference type="GO" id="GO:0016266">
    <property type="term" value="P:protein O-linked glycosylation via N-acetyl-galactosamine"/>
    <property type="evidence" value="ECO:0007669"/>
    <property type="project" value="TreeGrafter"/>
</dbReference>
<keyword evidence="6" id="KW-0472">Membrane</keyword>
<dbReference type="GO" id="GO:0016020">
    <property type="term" value="C:membrane"/>
    <property type="evidence" value="ECO:0007669"/>
    <property type="project" value="UniProtKB-SubCell"/>
</dbReference>
<dbReference type="PANTHER" id="PTHR46012">
    <property type="entry name" value="IP22168P"/>
    <property type="match status" value="1"/>
</dbReference>
<dbReference type="AlphaFoldDB" id="A0AAV8W0U0"/>
<dbReference type="GO" id="GO:0035252">
    <property type="term" value="F:UDP-xylosyltransferase activity"/>
    <property type="evidence" value="ECO:0007669"/>
    <property type="project" value="TreeGrafter"/>
</dbReference>
<keyword evidence="6" id="KW-1133">Transmembrane helix</keyword>
<evidence type="ECO:0000256" key="5">
    <source>
        <dbReference type="ARBA" id="ARBA00022968"/>
    </source>
</evidence>
<evidence type="ECO:0000313" key="8">
    <source>
        <dbReference type="Proteomes" id="UP001159042"/>
    </source>
</evidence>
<gene>
    <name evidence="7" type="ORF">NQ315_011774</name>
</gene>
<organism evidence="7 8">
    <name type="scientific">Exocentrus adspersus</name>
    <dbReference type="NCBI Taxonomy" id="1586481"/>
    <lineage>
        <taxon>Eukaryota</taxon>
        <taxon>Metazoa</taxon>
        <taxon>Ecdysozoa</taxon>
        <taxon>Arthropoda</taxon>
        <taxon>Hexapoda</taxon>
        <taxon>Insecta</taxon>
        <taxon>Pterygota</taxon>
        <taxon>Neoptera</taxon>
        <taxon>Endopterygota</taxon>
        <taxon>Coleoptera</taxon>
        <taxon>Polyphaga</taxon>
        <taxon>Cucujiformia</taxon>
        <taxon>Chrysomeloidea</taxon>
        <taxon>Cerambycidae</taxon>
        <taxon>Lamiinae</taxon>
        <taxon>Acanthocinini</taxon>
        <taxon>Exocentrus</taxon>
    </lineage>
</organism>
<name>A0AAV8W0U0_9CUCU</name>
<comment type="caution">
    <text evidence="7">The sequence shown here is derived from an EMBL/GenBank/DDBJ whole genome shotgun (WGS) entry which is preliminary data.</text>
</comment>
<evidence type="ECO:0000313" key="7">
    <source>
        <dbReference type="EMBL" id="KAJ8920118.1"/>
    </source>
</evidence>
<reference evidence="7 8" key="1">
    <citation type="journal article" date="2023" name="Insect Mol. Biol.">
        <title>Genome sequencing provides insights into the evolution of gene families encoding plant cell wall-degrading enzymes in longhorned beetles.</title>
        <authorList>
            <person name="Shin N.R."/>
            <person name="Okamura Y."/>
            <person name="Kirsch R."/>
            <person name="Pauchet Y."/>
        </authorList>
    </citation>
    <scope>NUCLEOTIDE SEQUENCE [LARGE SCALE GENOMIC DNA]</scope>
    <source>
        <strain evidence="7">EAD_L_NR</strain>
    </source>
</reference>
<dbReference type="InterPro" id="IPR051993">
    <property type="entry name" value="Glycosyltransferase_8"/>
</dbReference>
<dbReference type="PANTHER" id="PTHR46012:SF2">
    <property type="entry name" value="IP22168P"/>
    <property type="match status" value="1"/>
</dbReference>
<dbReference type="InterPro" id="IPR029044">
    <property type="entry name" value="Nucleotide-diphossugar_trans"/>
</dbReference>
<evidence type="ECO:0000256" key="3">
    <source>
        <dbReference type="ARBA" id="ARBA00022676"/>
    </source>
</evidence>
<feature type="transmembrane region" description="Helical" evidence="6">
    <location>
        <begin position="6"/>
        <end position="23"/>
    </location>
</feature>
<dbReference type="Proteomes" id="UP001159042">
    <property type="component" value="Unassembled WGS sequence"/>
</dbReference>
<evidence type="ECO:0000256" key="1">
    <source>
        <dbReference type="ARBA" id="ARBA00004606"/>
    </source>
</evidence>
<dbReference type="SUPFAM" id="SSF53448">
    <property type="entry name" value="Nucleotide-diphospho-sugar transferases"/>
    <property type="match status" value="1"/>
</dbReference>
<comment type="subcellular location">
    <subcellularLocation>
        <location evidence="1">Membrane</location>
        <topology evidence="1">Single-pass type II membrane protein</topology>
    </subcellularLocation>
</comment>
<accession>A0AAV8W0U0</accession>
<dbReference type="EMBL" id="JANEYG010000015">
    <property type="protein sequence ID" value="KAJ8920118.1"/>
    <property type="molecule type" value="Genomic_DNA"/>
</dbReference>
<keyword evidence="5" id="KW-0735">Signal-anchor</keyword>
<keyword evidence="6" id="KW-0812">Transmembrane</keyword>